<feature type="compositionally biased region" description="Polar residues" evidence="11">
    <location>
        <begin position="888"/>
        <end position="901"/>
    </location>
</feature>
<dbReference type="FunFam" id="3.30.160.60:FF:000033">
    <property type="entry name" value="Immunodeficiency virus type I enhancer binding protein 1"/>
    <property type="match status" value="2"/>
</dbReference>
<dbReference type="RefSeq" id="XP_050931902.1">
    <property type="nucleotide sequence ID" value="XM_051075945.1"/>
</dbReference>
<feature type="domain" description="C2H2-type" evidence="12">
    <location>
        <begin position="1554"/>
        <end position="1578"/>
    </location>
</feature>
<evidence type="ECO:0000256" key="5">
    <source>
        <dbReference type="ARBA" id="ARBA00022771"/>
    </source>
</evidence>
<dbReference type="GO" id="GO:0000978">
    <property type="term" value="F:RNA polymerase II cis-regulatory region sequence-specific DNA binding"/>
    <property type="evidence" value="ECO:0007669"/>
    <property type="project" value="TreeGrafter"/>
</dbReference>
<keyword evidence="4" id="KW-0677">Repeat</keyword>
<feature type="compositionally biased region" description="Polar residues" evidence="11">
    <location>
        <begin position="1746"/>
        <end position="1762"/>
    </location>
</feature>
<feature type="compositionally biased region" description="Polar residues" evidence="11">
    <location>
        <begin position="724"/>
        <end position="747"/>
    </location>
</feature>
<keyword evidence="9" id="KW-0539">Nucleus</keyword>
<feature type="compositionally biased region" description="Low complexity" evidence="11">
    <location>
        <begin position="1719"/>
        <end position="1745"/>
    </location>
</feature>
<evidence type="ECO:0000256" key="11">
    <source>
        <dbReference type="SAM" id="MobiDB-lite"/>
    </source>
</evidence>
<feature type="compositionally biased region" description="Polar residues" evidence="11">
    <location>
        <begin position="314"/>
        <end position="335"/>
    </location>
</feature>
<dbReference type="RefSeq" id="XP_018542192.1">
    <property type="nucleotide sequence ID" value="XM_018686676.2"/>
</dbReference>
<evidence type="ECO:0000256" key="9">
    <source>
        <dbReference type="ARBA" id="ARBA00023242"/>
    </source>
</evidence>
<feature type="compositionally biased region" description="Basic and acidic residues" evidence="11">
    <location>
        <begin position="1252"/>
        <end position="1264"/>
    </location>
</feature>
<dbReference type="PROSITE" id="PS00028">
    <property type="entry name" value="ZINC_FINGER_C2H2_1"/>
    <property type="match status" value="4"/>
</dbReference>
<dbReference type="SMART" id="SM00355">
    <property type="entry name" value="ZnF_C2H2"/>
    <property type="match status" value="5"/>
</dbReference>
<feature type="region of interest" description="Disordered" evidence="11">
    <location>
        <begin position="398"/>
        <end position="494"/>
    </location>
</feature>
<feature type="domain" description="C2H2-type" evidence="12">
    <location>
        <begin position="141"/>
        <end position="168"/>
    </location>
</feature>
<dbReference type="PANTHER" id="PTHR45944">
    <property type="entry name" value="SCHNURRI, ISOFORM F"/>
    <property type="match status" value="1"/>
</dbReference>
<feature type="compositionally biased region" description="Basic and acidic residues" evidence="11">
    <location>
        <begin position="1281"/>
        <end position="1347"/>
    </location>
</feature>
<feature type="compositionally biased region" description="Acidic residues" evidence="11">
    <location>
        <begin position="1591"/>
        <end position="1602"/>
    </location>
</feature>
<feature type="compositionally biased region" description="Acidic residues" evidence="11">
    <location>
        <begin position="1620"/>
        <end position="1639"/>
    </location>
</feature>
<dbReference type="PANTHER" id="PTHR45944:SF5">
    <property type="entry name" value="TRANSCRIPTION FACTOR HIVEP3"/>
    <property type="match status" value="1"/>
</dbReference>
<feature type="compositionally biased region" description="Basic and acidic residues" evidence="11">
    <location>
        <begin position="1"/>
        <end position="19"/>
    </location>
</feature>
<feature type="compositionally biased region" description="Basic and acidic residues" evidence="11">
    <location>
        <begin position="1480"/>
        <end position="1489"/>
    </location>
</feature>
<evidence type="ECO:0000256" key="8">
    <source>
        <dbReference type="ARBA" id="ARBA00023163"/>
    </source>
</evidence>
<feature type="domain" description="C2H2-type" evidence="12">
    <location>
        <begin position="169"/>
        <end position="196"/>
    </location>
</feature>
<dbReference type="CTD" id="568037"/>
<feature type="region of interest" description="Disordered" evidence="11">
    <location>
        <begin position="1"/>
        <end position="141"/>
    </location>
</feature>
<evidence type="ECO:0000256" key="10">
    <source>
        <dbReference type="PROSITE-ProRule" id="PRU00042"/>
    </source>
</evidence>
<feature type="compositionally biased region" description="Basic residues" evidence="11">
    <location>
        <begin position="185"/>
        <end position="196"/>
    </location>
</feature>
<dbReference type="KEGG" id="lcf:108889955"/>
<dbReference type="Gene3D" id="3.30.160.60">
    <property type="entry name" value="Classic Zinc Finger"/>
    <property type="match status" value="4"/>
</dbReference>
<feature type="compositionally biased region" description="Acidic residues" evidence="11">
    <location>
        <begin position="218"/>
        <end position="234"/>
    </location>
</feature>
<feature type="compositionally biased region" description="Basic and acidic residues" evidence="11">
    <location>
        <begin position="1603"/>
        <end position="1619"/>
    </location>
</feature>
<feature type="region of interest" description="Disordered" evidence="11">
    <location>
        <begin position="935"/>
        <end position="966"/>
    </location>
</feature>
<dbReference type="GeneID" id="108889955"/>
<feature type="compositionally biased region" description="Low complexity" evidence="11">
    <location>
        <begin position="763"/>
        <end position="774"/>
    </location>
</feature>
<dbReference type="FunFam" id="3.30.160.60:FF:000594">
    <property type="entry name" value="Transcription factor HIVEP2"/>
    <property type="match status" value="1"/>
</dbReference>
<feature type="compositionally biased region" description="Polar residues" evidence="11">
    <location>
        <begin position="1967"/>
        <end position="1981"/>
    </location>
</feature>
<feature type="region of interest" description="Disordered" evidence="11">
    <location>
        <begin position="1891"/>
        <end position="2042"/>
    </location>
</feature>
<keyword evidence="2" id="KW-0597">Phosphoprotein</keyword>
<feature type="compositionally biased region" description="Pro residues" evidence="11">
    <location>
        <begin position="953"/>
        <end position="962"/>
    </location>
</feature>
<feature type="domain" description="C2H2-type" evidence="12">
    <location>
        <begin position="1526"/>
        <end position="1553"/>
    </location>
</feature>
<feature type="region of interest" description="Disordered" evidence="11">
    <location>
        <begin position="348"/>
        <end position="382"/>
    </location>
</feature>
<dbReference type="SUPFAM" id="SSF57667">
    <property type="entry name" value="beta-beta-alpha zinc fingers"/>
    <property type="match status" value="2"/>
</dbReference>
<feature type="compositionally biased region" description="Low complexity" evidence="11">
    <location>
        <begin position="1468"/>
        <end position="1477"/>
    </location>
</feature>
<keyword evidence="8" id="KW-0804">Transcription</keyword>
<feature type="compositionally biased region" description="Polar residues" evidence="11">
    <location>
        <begin position="474"/>
        <end position="490"/>
    </location>
</feature>
<feature type="region of interest" description="Disordered" evidence="11">
    <location>
        <begin position="537"/>
        <end position="571"/>
    </location>
</feature>
<feature type="compositionally biased region" description="Low complexity" evidence="11">
    <location>
        <begin position="1692"/>
        <end position="1709"/>
    </location>
</feature>
<name>A0AAJ7PYT3_LATCA</name>
<dbReference type="InterPro" id="IPR013087">
    <property type="entry name" value="Znf_C2H2_type"/>
</dbReference>
<evidence type="ECO:0000256" key="4">
    <source>
        <dbReference type="ARBA" id="ARBA00022737"/>
    </source>
</evidence>
<feature type="compositionally biased region" description="Low complexity" evidence="11">
    <location>
        <begin position="81"/>
        <end position="105"/>
    </location>
</feature>
<feature type="compositionally biased region" description="Polar residues" evidence="11">
    <location>
        <begin position="1358"/>
        <end position="1367"/>
    </location>
</feature>
<evidence type="ECO:0000256" key="1">
    <source>
        <dbReference type="ARBA" id="ARBA00004123"/>
    </source>
</evidence>
<accession>A0AAJ7PYT3</accession>
<evidence type="ECO:0000313" key="14">
    <source>
        <dbReference type="RefSeq" id="XP_018542192.1"/>
    </source>
</evidence>
<feature type="compositionally biased region" description="Low complexity" evidence="11">
    <location>
        <begin position="352"/>
        <end position="370"/>
    </location>
</feature>
<feature type="region of interest" description="Disordered" evidence="11">
    <location>
        <begin position="1577"/>
        <end position="1837"/>
    </location>
</feature>
<dbReference type="GO" id="GO:0005634">
    <property type="term" value="C:nucleus"/>
    <property type="evidence" value="ECO:0007669"/>
    <property type="project" value="UniProtKB-SubCell"/>
</dbReference>
<reference evidence="14 15" key="1">
    <citation type="submission" date="2025-04" db="UniProtKB">
        <authorList>
            <consortium name="RefSeq"/>
        </authorList>
    </citation>
    <scope>IDENTIFICATION</scope>
    <source>
        <tissue evidence="14 15">Brain</tissue>
    </source>
</reference>
<evidence type="ECO:0000256" key="3">
    <source>
        <dbReference type="ARBA" id="ARBA00022723"/>
    </source>
</evidence>
<dbReference type="GO" id="GO:0000981">
    <property type="term" value="F:DNA-binding transcription factor activity, RNA polymerase II-specific"/>
    <property type="evidence" value="ECO:0007669"/>
    <property type="project" value="TreeGrafter"/>
</dbReference>
<feature type="compositionally biased region" description="Polar residues" evidence="11">
    <location>
        <begin position="1941"/>
        <end position="1956"/>
    </location>
</feature>
<dbReference type="Proteomes" id="UP000694890">
    <property type="component" value="Linkage group LG15"/>
</dbReference>
<dbReference type="Pfam" id="PF00096">
    <property type="entry name" value="zf-C2H2"/>
    <property type="match status" value="4"/>
</dbReference>
<sequence>MEAEPSRPADGERSGRQEQQHVTAESSLGSCPPQQPQQPPNPRPVHRALGRLQNRQPKRTDLLLRLQQQQAVGWQHPDSPGPSSGGSFYSPASSSTSSLRSTSSTRGEPGHGVLAQSSQEGLEGVSSPRRGEKKPQKPGKYVCTYCGRPCAKPSVLQKHIRSHTGERPYPCAPCGFSFKTKSNLYKHRKSHAHRIKAGLASSRDEPSLSGPEGSGVGEDPEEHTEGESTESEEETGQHRKSSKEMLGQQKKGSKEVLGGSEESQRPEDSQAVKQRLALRLSERKRGPMASPDDPPSSLSTSSSSLGPGSKGSTESGYFSGSGSTDLSQVSPPSASAKTYAEIILGKYGRLGGQQRSPHQQQPHSSLSSSSGTEEKSIPFAVPKTQVIEHITKLITINEAVVDTSEIDSVKPRRSSLSRKSSMESPKFSAPKDPYAFDPKGETPGPSGLRHLHNPEADPAGSQELSSVPLLRSHSMPSSTSQGEPSTSGTMSPRGYRLCQSFDEQQAVVAEMRVGHAQRMLRRQPAIEVPLGAEVMLEEAGPTSSSSSSYSSSARATELTRQPQQQQQQQQKIPSLFECEACRARFQHSEGYEAHRGICSGQQTLEQESGDVGKTCREDRPQMMMHYKFRALAMAVRKRRKEESLEEDPPSPGSVTMSGSSAGLIPVPSRPEHSQALSGVSLQTEPKQQQQQQDRKGVSVIQHTSSFEKQESISMESQEPDLRESQQTQQPEPKPSPSTSRLIRQPNIQVPEILVTVEPDADMPSVSPPVTASSSKEAERVEEFQWPQRSQTLAQLPAEKLPPKKKRLRLAEAAQSSGESSFESVSLSRSPSQESNISHASSLSASFEDAARSEGAAWAVSSQSSQMLMVPPASHQHHQSHKEMRRSASEQAPASPQQTEQISETRSKSFDYGSLSSQQSTSAWKERRKCLLVKHATLGEPEQEEGASRAESPKPGPSRPILPPLYSTEASPRFSLEATGKALQLLQPQIFPPPQDVLPLQPRAQQAFPPGSLSQLLPVTTAFPTEVLSTQIIHRAFIQSQSGPPHIQINPAQIHMAEQLGLPFQQLPALVPLQFSSRTRASQTLYLPVPPRLPSLPAAESRPSISSMSSDLTRQSLVTISYHHPQPVIATCLAQLTPVVSLVVPVRLQTHIPTYASAMYTTLSQILASTRSQEPISCTAMVIMGQVEREKLQRSYLKVPSPDIILPLSLPTELASGSGEGYGPLGAGGSKRMLSPAASLELSTEAQRHQKRVKEEGEGEQHKAGEEEEEEEEEEEDGVQQKVREEEENKATGRKLEEGERKQPEREEVTTVKADGKQEQVPRKHNREEKEEMGKELTEKSSQKKEEVPAAGEGVGRPSTPSYPSLHTSTTVNWCYRNYVKPNPSAQRDPRASVYSTWSVSAHNPNLPGLSTKVVLSLLCSKQKHSTETYTMATAPTPAKSELSPSNRTPHVSEVHATPPSTVTEVKDQQQQQQQQQQENEENKEMKDEEGPSTSKQGEPSRVRIFEGGYKSNEEYVYVRGRGRGKYICGECGIRCKKPSMLKKHIRTHTDVRPYICKHCNFAFKTKGNLTKHMKSKAHGKKCQAMGVSESSLDEPESEETAGSDERVCGSEEQEEHQFSDVEESEDDDDNDDDDDEEEESASHDDPPSSCSSDTHLSTGGHSSCSRHSKQGTPDPEHPPGPSPSPGKERSPRGVWPSSRRAASPGSRRALFSRRGWKASPRAFSPSSESCSPSRSLSPRLELSSPIHSLSPRTELSSPSRHVSPSPERGPSPIRPLSPLRPISPSCYRSSQARTPPPPLGLQHRTTGYLPWESPSSKGSQFKLEKSGTAGKGSTFPEASLFPPAFRLSTCEGYPGHQAADNIFSHLPMHSQQAKVPYLMIPIGGIQMVQARPRSHPTTPSSPTSPPMEGPSLARFESYWGGTPRIQGLRTPGDHWSEHQAAGTSQSGRCSFSTALTCSKPELETTDSKQYGSSHSSAQNRRSATETTERCVRDSCSRAPLSRAASVVSRVTGQQAEGEEPPSGSDLVEGGAKGDSARTDQST</sequence>
<proteinExistence type="predicted"/>
<gene>
    <name evidence="14 15" type="primary">LOC108889955</name>
</gene>
<keyword evidence="3" id="KW-0479">Metal-binding</keyword>
<evidence type="ECO:0000256" key="7">
    <source>
        <dbReference type="ARBA" id="ARBA00023015"/>
    </source>
</evidence>
<feature type="compositionally biased region" description="Basic and acidic residues" evidence="11">
    <location>
        <begin position="1982"/>
        <end position="1995"/>
    </location>
</feature>
<feature type="region of interest" description="Disordered" evidence="11">
    <location>
        <begin position="1239"/>
        <end position="1367"/>
    </location>
</feature>
<dbReference type="GO" id="GO:0008270">
    <property type="term" value="F:zinc ion binding"/>
    <property type="evidence" value="ECO:0007669"/>
    <property type="project" value="UniProtKB-KW"/>
</dbReference>
<dbReference type="InterPro" id="IPR051969">
    <property type="entry name" value="Zinc-finger_DNA-bd_regulators"/>
</dbReference>
<feature type="compositionally biased region" description="Polar residues" evidence="11">
    <location>
        <begin position="1654"/>
        <end position="1663"/>
    </location>
</feature>
<feature type="compositionally biased region" description="Low complexity" evidence="11">
    <location>
        <begin position="417"/>
        <end position="426"/>
    </location>
</feature>
<evidence type="ECO:0000259" key="12">
    <source>
        <dbReference type="PROSITE" id="PS50157"/>
    </source>
</evidence>
<evidence type="ECO:0000313" key="15">
    <source>
        <dbReference type="RefSeq" id="XP_050931902.1"/>
    </source>
</evidence>
<feature type="compositionally biased region" description="Polar residues" evidence="11">
    <location>
        <begin position="20"/>
        <end position="29"/>
    </location>
</feature>
<dbReference type="InterPro" id="IPR036236">
    <property type="entry name" value="Znf_C2H2_sf"/>
</dbReference>
<feature type="compositionally biased region" description="Acidic residues" evidence="11">
    <location>
        <begin position="1265"/>
        <end position="1277"/>
    </location>
</feature>
<dbReference type="PROSITE" id="PS50157">
    <property type="entry name" value="ZINC_FINGER_C2H2_2"/>
    <property type="match status" value="4"/>
</dbReference>
<feature type="region of interest" description="Disordered" evidence="11">
    <location>
        <begin position="638"/>
        <end position="917"/>
    </location>
</feature>
<feature type="compositionally biased region" description="Low complexity" evidence="11">
    <location>
        <begin position="810"/>
        <end position="845"/>
    </location>
</feature>
<comment type="subcellular location">
    <subcellularLocation>
        <location evidence="1">Nucleus</location>
    </subcellularLocation>
</comment>
<feature type="region of interest" description="Disordered" evidence="11">
    <location>
        <begin position="185"/>
        <end position="335"/>
    </location>
</feature>
<keyword evidence="7" id="KW-0805">Transcription regulation</keyword>
<feature type="compositionally biased region" description="Low complexity" evidence="11">
    <location>
        <begin position="561"/>
        <end position="570"/>
    </location>
</feature>
<evidence type="ECO:0000256" key="6">
    <source>
        <dbReference type="ARBA" id="ARBA00022833"/>
    </source>
</evidence>
<keyword evidence="5 10" id="KW-0863">Zinc-finger</keyword>
<evidence type="ECO:0000313" key="13">
    <source>
        <dbReference type="Proteomes" id="UP000694890"/>
    </source>
</evidence>
<protein>
    <submittedName>
        <fullName evidence="14 15">Transcription factor HIVEP3 isoform X1</fullName>
    </submittedName>
</protein>
<feature type="compositionally biased region" description="Pro residues" evidence="11">
    <location>
        <begin position="33"/>
        <end position="43"/>
    </location>
</feature>
<keyword evidence="6" id="KW-0862">Zinc</keyword>
<feature type="compositionally biased region" description="Low complexity" evidence="11">
    <location>
        <begin position="1776"/>
        <end position="1785"/>
    </location>
</feature>
<feature type="region of interest" description="Disordered" evidence="11">
    <location>
        <begin position="1427"/>
        <end position="1505"/>
    </location>
</feature>
<feature type="compositionally biased region" description="Low complexity" evidence="11">
    <location>
        <begin position="543"/>
        <end position="552"/>
    </location>
</feature>
<feature type="compositionally biased region" description="Polar residues" evidence="11">
    <location>
        <begin position="674"/>
        <end position="686"/>
    </location>
</feature>
<evidence type="ECO:0000256" key="2">
    <source>
        <dbReference type="ARBA" id="ARBA00022553"/>
    </source>
</evidence>
<feature type="compositionally biased region" description="Low complexity" evidence="11">
    <location>
        <begin position="295"/>
        <end position="313"/>
    </location>
</feature>
<organism evidence="13 14">
    <name type="scientific">Lates calcarifer</name>
    <name type="common">Barramundi</name>
    <name type="synonym">Holocentrus calcarifer</name>
    <dbReference type="NCBI Taxonomy" id="8187"/>
    <lineage>
        <taxon>Eukaryota</taxon>
        <taxon>Metazoa</taxon>
        <taxon>Chordata</taxon>
        <taxon>Craniata</taxon>
        <taxon>Vertebrata</taxon>
        <taxon>Euteleostomi</taxon>
        <taxon>Actinopterygii</taxon>
        <taxon>Neopterygii</taxon>
        <taxon>Teleostei</taxon>
        <taxon>Neoteleostei</taxon>
        <taxon>Acanthomorphata</taxon>
        <taxon>Carangaria</taxon>
        <taxon>Carangaria incertae sedis</taxon>
        <taxon>Centropomidae</taxon>
        <taxon>Lates</taxon>
    </lineage>
</organism>